<comment type="caution">
    <text evidence="7">The sequence shown here is derived from an EMBL/GenBank/DDBJ whole genome shotgun (WGS) entry which is preliminary data.</text>
</comment>
<gene>
    <name evidence="7" type="ORF">FHP08_15685</name>
</gene>
<dbReference type="GO" id="GO:0003677">
    <property type="term" value="F:DNA binding"/>
    <property type="evidence" value="ECO:0007669"/>
    <property type="project" value="UniProtKB-KW"/>
</dbReference>
<dbReference type="SUPFAM" id="SSF46785">
    <property type="entry name" value="Winged helix' DNA-binding domain"/>
    <property type="match status" value="1"/>
</dbReference>
<evidence type="ECO:0000313" key="8">
    <source>
        <dbReference type="Proteomes" id="UP000321548"/>
    </source>
</evidence>
<dbReference type="InterPro" id="IPR005119">
    <property type="entry name" value="LysR_subst-bd"/>
</dbReference>
<dbReference type="SUPFAM" id="SSF53850">
    <property type="entry name" value="Periplasmic binding protein-like II"/>
    <property type="match status" value="1"/>
</dbReference>
<organism evidence="7 8">
    <name type="scientific">Zeimonas arvi</name>
    <dbReference type="NCBI Taxonomy" id="2498847"/>
    <lineage>
        <taxon>Bacteria</taxon>
        <taxon>Pseudomonadati</taxon>
        <taxon>Pseudomonadota</taxon>
        <taxon>Betaproteobacteria</taxon>
        <taxon>Burkholderiales</taxon>
        <taxon>Burkholderiaceae</taxon>
        <taxon>Zeimonas</taxon>
    </lineage>
</organism>
<keyword evidence="8" id="KW-1185">Reference proteome</keyword>
<evidence type="ECO:0000313" key="7">
    <source>
        <dbReference type="EMBL" id="TXL63747.1"/>
    </source>
</evidence>
<dbReference type="Gene3D" id="1.10.10.10">
    <property type="entry name" value="Winged helix-like DNA-binding domain superfamily/Winged helix DNA-binding domain"/>
    <property type="match status" value="1"/>
</dbReference>
<reference evidence="7 8" key="1">
    <citation type="submission" date="2019-06" db="EMBL/GenBank/DDBJ databases">
        <title>Quisquiliibacterium sp. nov., isolated from a maize field.</title>
        <authorList>
            <person name="Lin S.-Y."/>
            <person name="Tsai C.-F."/>
            <person name="Young C.-C."/>
        </authorList>
    </citation>
    <scope>NUCLEOTIDE SEQUENCE [LARGE SCALE GENOMIC DNA]</scope>
    <source>
        <strain evidence="7 8">CC-CFT501</strain>
    </source>
</reference>
<evidence type="ECO:0000256" key="2">
    <source>
        <dbReference type="ARBA" id="ARBA00023015"/>
    </source>
</evidence>
<dbReference type="GO" id="GO:0003700">
    <property type="term" value="F:DNA-binding transcription factor activity"/>
    <property type="evidence" value="ECO:0007669"/>
    <property type="project" value="InterPro"/>
</dbReference>
<dbReference type="Gene3D" id="3.40.190.290">
    <property type="match status" value="1"/>
</dbReference>
<dbReference type="Pfam" id="PF00126">
    <property type="entry name" value="HTH_1"/>
    <property type="match status" value="1"/>
</dbReference>
<dbReference type="OrthoDB" id="5914299at2"/>
<dbReference type="PRINTS" id="PR00039">
    <property type="entry name" value="HTHLYSR"/>
</dbReference>
<dbReference type="EMBL" id="VDUY01000007">
    <property type="protein sequence ID" value="TXL63747.1"/>
    <property type="molecule type" value="Genomic_DNA"/>
</dbReference>
<evidence type="ECO:0000256" key="1">
    <source>
        <dbReference type="ARBA" id="ARBA00009437"/>
    </source>
</evidence>
<dbReference type="RefSeq" id="WP_147705441.1">
    <property type="nucleotide sequence ID" value="NZ_VDUY01000007.1"/>
</dbReference>
<proteinExistence type="inferred from homology"/>
<dbReference type="AlphaFoldDB" id="A0A5C8NRK6"/>
<evidence type="ECO:0000256" key="4">
    <source>
        <dbReference type="ARBA" id="ARBA00023163"/>
    </source>
</evidence>
<accession>A0A5C8NRK6</accession>
<evidence type="ECO:0000256" key="5">
    <source>
        <dbReference type="SAM" id="MobiDB-lite"/>
    </source>
</evidence>
<keyword evidence="4" id="KW-0804">Transcription</keyword>
<feature type="domain" description="HTH lysR-type" evidence="6">
    <location>
        <begin position="16"/>
        <end position="73"/>
    </location>
</feature>
<sequence length="331" mass="35260">MSLPQLPPEWKLRRQLRMSHLLLLQALEEHGSLRRAAEALSVTQPATTKLLAQLEALLGLELFERGARGLRPTEYGRIMIRHAQAALGEISAARESLALSALGVQGKVAIGAVVGSIPRLTAPAVADLLRRHPRVAISVLAETSATLVPMLARGELDFVVGQIPSGSDTDLLAFEPLGPEPIDVVVRPDHPLGAARRLTLRRLAELAWILPPPASPLRIRIDAAFRSAGLDVPVRVVESASTLLAVTVARETDMLAALSRDVARHYAGAGFVRLLPFRLGDDAGTLGLVTRRRSRPTPAAALLAESLRTRAGQLGHAAPGAPVPAGRDRPA</sequence>
<dbReference type="Proteomes" id="UP000321548">
    <property type="component" value="Unassembled WGS sequence"/>
</dbReference>
<dbReference type="InterPro" id="IPR036388">
    <property type="entry name" value="WH-like_DNA-bd_sf"/>
</dbReference>
<dbReference type="PROSITE" id="PS50931">
    <property type="entry name" value="HTH_LYSR"/>
    <property type="match status" value="1"/>
</dbReference>
<dbReference type="PANTHER" id="PTHR30419">
    <property type="entry name" value="HTH-TYPE TRANSCRIPTIONAL REGULATOR YBHD"/>
    <property type="match status" value="1"/>
</dbReference>
<dbReference type="GO" id="GO:0005829">
    <property type="term" value="C:cytosol"/>
    <property type="evidence" value="ECO:0007669"/>
    <property type="project" value="TreeGrafter"/>
</dbReference>
<dbReference type="Pfam" id="PF03466">
    <property type="entry name" value="LysR_substrate"/>
    <property type="match status" value="1"/>
</dbReference>
<dbReference type="InterPro" id="IPR050950">
    <property type="entry name" value="HTH-type_LysR_regulators"/>
</dbReference>
<dbReference type="InterPro" id="IPR000847">
    <property type="entry name" value="LysR_HTH_N"/>
</dbReference>
<evidence type="ECO:0000256" key="3">
    <source>
        <dbReference type="ARBA" id="ARBA00023125"/>
    </source>
</evidence>
<evidence type="ECO:0000259" key="6">
    <source>
        <dbReference type="PROSITE" id="PS50931"/>
    </source>
</evidence>
<name>A0A5C8NRK6_9BURK</name>
<dbReference type="PANTHER" id="PTHR30419:SF8">
    <property type="entry name" value="NITROGEN ASSIMILATION TRANSCRIPTIONAL ACTIVATOR-RELATED"/>
    <property type="match status" value="1"/>
</dbReference>
<protein>
    <submittedName>
        <fullName evidence="7">LysR family transcriptional regulator</fullName>
    </submittedName>
</protein>
<keyword evidence="3" id="KW-0238">DNA-binding</keyword>
<comment type="similarity">
    <text evidence="1">Belongs to the LysR transcriptional regulatory family.</text>
</comment>
<feature type="region of interest" description="Disordered" evidence="5">
    <location>
        <begin position="311"/>
        <end position="331"/>
    </location>
</feature>
<keyword evidence="2" id="KW-0805">Transcription regulation</keyword>
<dbReference type="InterPro" id="IPR036390">
    <property type="entry name" value="WH_DNA-bd_sf"/>
</dbReference>